<feature type="compositionally biased region" description="Low complexity" evidence="1">
    <location>
        <begin position="12"/>
        <end position="29"/>
    </location>
</feature>
<accession>A0A2T9ZJH5</accession>
<gene>
    <name evidence="2" type="ORF">BB560_000772</name>
</gene>
<dbReference type="AlphaFoldDB" id="A0A2T9ZJH5"/>
<keyword evidence="3" id="KW-1185">Reference proteome</keyword>
<dbReference type="EMBL" id="MBFS01000087">
    <property type="protein sequence ID" value="PVV04715.1"/>
    <property type="molecule type" value="Genomic_DNA"/>
</dbReference>
<protein>
    <submittedName>
        <fullName evidence="2">Uncharacterized protein</fullName>
    </submittedName>
</protein>
<feature type="region of interest" description="Disordered" evidence="1">
    <location>
        <begin position="97"/>
        <end position="117"/>
    </location>
</feature>
<proteinExistence type="predicted"/>
<name>A0A2T9ZJH5_9FUNG</name>
<comment type="caution">
    <text evidence="2">The sequence shown here is derived from an EMBL/GenBank/DDBJ whole genome shotgun (WGS) entry which is preliminary data.</text>
</comment>
<feature type="compositionally biased region" description="Polar residues" evidence="1">
    <location>
        <begin position="97"/>
        <end position="109"/>
    </location>
</feature>
<reference evidence="2 3" key="1">
    <citation type="journal article" date="2018" name="MBio">
        <title>Comparative Genomics Reveals the Core Gene Toolbox for the Fungus-Insect Symbiosis.</title>
        <authorList>
            <person name="Wang Y."/>
            <person name="Stata M."/>
            <person name="Wang W."/>
            <person name="Stajich J.E."/>
            <person name="White M.M."/>
            <person name="Moncalvo J.M."/>
        </authorList>
    </citation>
    <scope>NUCLEOTIDE SEQUENCE [LARGE SCALE GENOMIC DNA]</scope>
    <source>
        <strain evidence="2 3">SC-DP-2</strain>
    </source>
</reference>
<evidence type="ECO:0000313" key="2">
    <source>
        <dbReference type="EMBL" id="PVV04715.1"/>
    </source>
</evidence>
<sequence>MNDRADIKSGLSISTYSPTTTQTSQVTLKTEASNNFSKRKLENSLQNSNKLPTILIQKSSLKNDTEEFEAINNLTFDLDHSSDTDLINSADTISDYQDSRNGTNQVHFSRSTDPEKDSELNIGKLEKIPKVVIDYTDDTMPTQLSEECTDPNYEYNEYFLSELSKNPENELMESVNKIRTENLTLMNQLLFISSDFFSIQGVGPLCEKCGFPVFDTKVSSFCGCMYTKTRLEKNMANRAINKAILEFDRLNWEIDQIQNLPVPNLTSHRIESFAFSNYSMSGAENSEKADSDSDSVELSEDETEGNQEQENGLFSNLFGIKQRNDSIENGDFCLTDYGKKSTISVNRALGLFDNESDAFNIVDMFDVEGRGNIKKNKAKAHSKGDGALTSKNNTDANSGLIYKSEPISISSFLETFYPSPVQSDKNKAGNHPVAKELVIPVDYSPPGNDLFENLEDFELLDKEVKLVQYYDTLEIQNAFLKKTVIDLYFL</sequence>
<feature type="region of interest" description="Disordered" evidence="1">
    <location>
        <begin position="1"/>
        <end position="29"/>
    </location>
</feature>
<organism evidence="2 3">
    <name type="scientific">Smittium megazygosporum</name>
    <dbReference type="NCBI Taxonomy" id="133381"/>
    <lineage>
        <taxon>Eukaryota</taxon>
        <taxon>Fungi</taxon>
        <taxon>Fungi incertae sedis</taxon>
        <taxon>Zoopagomycota</taxon>
        <taxon>Kickxellomycotina</taxon>
        <taxon>Harpellomycetes</taxon>
        <taxon>Harpellales</taxon>
        <taxon>Legeriomycetaceae</taxon>
        <taxon>Smittium</taxon>
    </lineage>
</organism>
<dbReference type="Proteomes" id="UP000245609">
    <property type="component" value="Unassembled WGS sequence"/>
</dbReference>
<feature type="compositionally biased region" description="Acidic residues" evidence="1">
    <location>
        <begin position="292"/>
        <end position="307"/>
    </location>
</feature>
<evidence type="ECO:0000256" key="1">
    <source>
        <dbReference type="SAM" id="MobiDB-lite"/>
    </source>
</evidence>
<evidence type="ECO:0000313" key="3">
    <source>
        <dbReference type="Proteomes" id="UP000245609"/>
    </source>
</evidence>
<feature type="region of interest" description="Disordered" evidence="1">
    <location>
        <begin position="284"/>
        <end position="310"/>
    </location>
</feature>